<keyword evidence="1" id="KW-0472">Membrane</keyword>
<dbReference type="AlphaFoldDB" id="A0A0F9GHM5"/>
<evidence type="ECO:0000313" key="2">
    <source>
        <dbReference type="EMBL" id="KKL62702.1"/>
    </source>
</evidence>
<comment type="caution">
    <text evidence="2">The sequence shown here is derived from an EMBL/GenBank/DDBJ whole genome shotgun (WGS) entry which is preliminary data.</text>
</comment>
<organism evidence="2">
    <name type="scientific">marine sediment metagenome</name>
    <dbReference type="NCBI Taxonomy" id="412755"/>
    <lineage>
        <taxon>unclassified sequences</taxon>
        <taxon>metagenomes</taxon>
        <taxon>ecological metagenomes</taxon>
    </lineage>
</organism>
<sequence>MKGLNLKLSNKGQSAIESLLSAPVLIIILMVSLVMVFAINESLFDVLLTANAAENSNIPAIRVFIGLIPFILTALVIVVIARSFGRPRQPTPAQGFP</sequence>
<accession>A0A0F9GHM5</accession>
<feature type="transmembrane region" description="Helical" evidence="1">
    <location>
        <begin position="59"/>
        <end position="81"/>
    </location>
</feature>
<proteinExistence type="predicted"/>
<gene>
    <name evidence="2" type="ORF">LCGC14_2182550</name>
</gene>
<feature type="transmembrane region" description="Helical" evidence="1">
    <location>
        <begin position="20"/>
        <end position="39"/>
    </location>
</feature>
<name>A0A0F9GHM5_9ZZZZ</name>
<protein>
    <submittedName>
        <fullName evidence="2">Uncharacterized protein</fullName>
    </submittedName>
</protein>
<dbReference type="EMBL" id="LAZR01028407">
    <property type="protein sequence ID" value="KKL62702.1"/>
    <property type="molecule type" value="Genomic_DNA"/>
</dbReference>
<keyword evidence="1" id="KW-0812">Transmembrane</keyword>
<keyword evidence="1" id="KW-1133">Transmembrane helix</keyword>
<evidence type="ECO:0000256" key="1">
    <source>
        <dbReference type="SAM" id="Phobius"/>
    </source>
</evidence>
<reference evidence="2" key="1">
    <citation type="journal article" date="2015" name="Nature">
        <title>Complex archaea that bridge the gap between prokaryotes and eukaryotes.</title>
        <authorList>
            <person name="Spang A."/>
            <person name="Saw J.H."/>
            <person name="Jorgensen S.L."/>
            <person name="Zaremba-Niedzwiedzka K."/>
            <person name="Martijn J."/>
            <person name="Lind A.E."/>
            <person name="van Eijk R."/>
            <person name="Schleper C."/>
            <person name="Guy L."/>
            <person name="Ettema T.J."/>
        </authorList>
    </citation>
    <scope>NUCLEOTIDE SEQUENCE</scope>
</reference>